<dbReference type="OrthoDB" id="204982at2157"/>
<evidence type="ECO:0000313" key="4">
    <source>
        <dbReference type="Proteomes" id="UP000199451"/>
    </source>
</evidence>
<feature type="compositionally biased region" description="Polar residues" evidence="1">
    <location>
        <begin position="126"/>
        <end position="143"/>
    </location>
</feature>
<keyword evidence="4" id="KW-1185">Reference proteome</keyword>
<accession>A0A1G9U8T3</accession>
<feature type="compositionally biased region" description="Acidic residues" evidence="1">
    <location>
        <begin position="1"/>
        <end position="15"/>
    </location>
</feature>
<reference evidence="4" key="1">
    <citation type="submission" date="2016-10" db="EMBL/GenBank/DDBJ databases">
        <authorList>
            <person name="Varghese N."/>
            <person name="Submissions S."/>
        </authorList>
    </citation>
    <scope>NUCLEOTIDE SEQUENCE [LARGE SCALE GENOMIC DNA]</scope>
    <source>
        <strain evidence="4">CGMCC 1.10119</strain>
    </source>
</reference>
<evidence type="ECO:0000256" key="1">
    <source>
        <dbReference type="SAM" id="MobiDB-lite"/>
    </source>
</evidence>
<name>A0A1G9U8T3_9EURY</name>
<dbReference type="Proteomes" id="UP000199451">
    <property type="component" value="Unassembled WGS sequence"/>
</dbReference>
<feature type="compositionally biased region" description="Gly residues" evidence="1">
    <location>
        <begin position="110"/>
        <end position="121"/>
    </location>
</feature>
<evidence type="ECO:0000259" key="2">
    <source>
        <dbReference type="Pfam" id="PF26456"/>
    </source>
</evidence>
<sequence>MSDDERVDPPSEDPSDGDRLGDDVQGVGDGSDVQDVEDVGDVGDGDDTEDRADAAQASEGSADSMPLEDLARELGERRQAESEEDLDEAFEPVDVDEVDTDDLWNEVFGDGPGDDVGGAVGAGEPSVSTRTAGTSASELTNGSAPSAAAGDWAATAADETVSKRDYCQKCPHFSEPPEATCTHEGTEIVEVVTVEQFRVRNCPMVDDE</sequence>
<dbReference type="RefSeq" id="WP_089697387.1">
    <property type="nucleotide sequence ID" value="NZ_FNHL01000002.1"/>
</dbReference>
<dbReference type="EMBL" id="FNHL01000002">
    <property type="protein sequence ID" value="SDM56351.1"/>
    <property type="molecule type" value="Genomic_DNA"/>
</dbReference>
<dbReference type="Pfam" id="PF26456">
    <property type="entry name" value="DUF8135"/>
    <property type="match status" value="1"/>
</dbReference>
<proteinExistence type="predicted"/>
<feature type="region of interest" description="Disordered" evidence="1">
    <location>
        <begin position="1"/>
        <end position="151"/>
    </location>
</feature>
<feature type="compositionally biased region" description="Acidic residues" evidence="1">
    <location>
        <begin position="82"/>
        <end position="104"/>
    </location>
</feature>
<feature type="compositionally biased region" description="Acidic residues" evidence="1">
    <location>
        <begin position="32"/>
        <end position="50"/>
    </location>
</feature>
<evidence type="ECO:0000313" key="3">
    <source>
        <dbReference type="EMBL" id="SDM56351.1"/>
    </source>
</evidence>
<dbReference type="STRING" id="660521.SAMN04487949_2094"/>
<protein>
    <recommendedName>
        <fullName evidence="2">DUF8135 domain-containing protein</fullName>
    </recommendedName>
</protein>
<feature type="domain" description="DUF8135" evidence="2">
    <location>
        <begin position="160"/>
        <end position="207"/>
    </location>
</feature>
<feature type="compositionally biased region" description="Basic and acidic residues" evidence="1">
    <location>
        <begin position="69"/>
        <end position="81"/>
    </location>
</feature>
<dbReference type="AlphaFoldDB" id="A0A1G9U8T3"/>
<gene>
    <name evidence="3" type="ORF">SAMN04487949_2094</name>
</gene>
<dbReference type="InterPro" id="IPR058448">
    <property type="entry name" value="DUF8135"/>
</dbReference>
<organism evidence="3 4">
    <name type="scientific">Halogranum gelatinilyticum</name>
    <dbReference type="NCBI Taxonomy" id="660521"/>
    <lineage>
        <taxon>Archaea</taxon>
        <taxon>Methanobacteriati</taxon>
        <taxon>Methanobacteriota</taxon>
        <taxon>Stenosarchaea group</taxon>
        <taxon>Halobacteria</taxon>
        <taxon>Halobacteriales</taxon>
        <taxon>Haloferacaceae</taxon>
    </lineage>
</organism>